<sequence length="567" mass="61931">MTGLDQAREQRDVAKRIADQANETIRKVDNRNTVKALEARVDDWKGHQLHNFGELLLEDIFIVTKAEVDREYHVFLFEKIILCCKEVVAMDPRKAGTIGKVSKSGSLLKKQQSLGPGGMPSPALGAGAKRKTPLLLKGRIFLNNVTKTVAGKPSHALQVWWRGDDDLEFFTLRCRSEEQLTKWETNINQLIKENANRRASDRAARQQHDRALSTSSALSYAATPPPYSSNQPLPPYPGPRTPRLHGHPFVAQEDDGDYPASGRATPLEARRSQPPERERERGEYERPLPTTPPPMPPPTGGLPSIPRGAPLPPRGGSEASFGPGREPSFSSSRPVQNLRSKFSSTRLRSAYDSQNASTESMPKVHEGGHPGEDHDGHVSRESATTPTPRNGSAPPHLRMRSASQPSAYVAAPPQQPPPPVPRWNGNGSASSLGTSPEEKRGSGSSESTNLSSEYSPTNTQSPITPFGDGAGIARRLLGSGESVRVKVHYKTDLFQIIVPRDTVFNDLVTKVAHKVRLCGEAGERDAPLRVKYRDEDGDMISLGSDDDVQMAFDGTRTASGGVELWVS</sequence>
<dbReference type="KEGG" id="rsx:RhiXN_06942"/>
<dbReference type="GO" id="GO:0000935">
    <property type="term" value="C:division septum"/>
    <property type="evidence" value="ECO:0007669"/>
    <property type="project" value="TreeGrafter"/>
</dbReference>
<dbReference type="PANTHER" id="PTHR47339:SF1">
    <property type="entry name" value="CELL DIVISION CONTROL PROTEIN 24"/>
    <property type="match status" value="1"/>
</dbReference>
<dbReference type="SMART" id="SM00666">
    <property type="entry name" value="PB1"/>
    <property type="match status" value="1"/>
</dbReference>
<feature type="compositionally biased region" description="Pro residues" evidence="1">
    <location>
        <begin position="289"/>
        <end position="300"/>
    </location>
</feature>
<dbReference type="GO" id="GO:0043332">
    <property type="term" value="C:mating projection tip"/>
    <property type="evidence" value="ECO:0007669"/>
    <property type="project" value="TreeGrafter"/>
</dbReference>
<proteinExistence type="predicted"/>
<feature type="compositionally biased region" description="Low complexity" evidence="1">
    <location>
        <begin position="442"/>
        <end position="455"/>
    </location>
</feature>
<dbReference type="Gene3D" id="3.10.20.90">
    <property type="entry name" value="Phosphatidylinositol 3-kinase Catalytic Subunit, Chain A, domain 1"/>
    <property type="match status" value="1"/>
</dbReference>
<evidence type="ECO:0000259" key="2">
    <source>
        <dbReference type="PROSITE" id="PS51745"/>
    </source>
</evidence>
<feature type="compositionally biased region" description="Pro residues" evidence="1">
    <location>
        <begin position="223"/>
        <end position="240"/>
    </location>
</feature>
<dbReference type="GO" id="GO:0030010">
    <property type="term" value="P:establishment of cell polarity"/>
    <property type="evidence" value="ECO:0007669"/>
    <property type="project" value="TreeGrafter"/>
</dbReference>
<dbReference type="GO" id="GO:0031106">
    <property type="term" value="P:septin ring organization"/>
    <property type="evidence" value="ECO:0007669"/>
    <property type="project" value="TreeGrafter"/>
</dbReference>
<dbReference type="InterPro" id="IPR053793">
    <property type="entry name" value="PB1-like"/>
</dbReference>
<evidence type="ECO:0000256" key="1">
    <source>
        <dbReference type="SAM" id="MobiDB-lite"/>
    </source>
</evidence>
<feature type="region of interest" description="Disordered" evidence="1">
    <location>
        <begin position="195"/>
        <end position="466"/>
    </location>
</feature>
<feature type="compositionally biased region" description="Polar residues" evidence="1">
    <location>
        <begin position="381"/>
        <end position="390"/>
    </location>
</feature>
<dbReference type="InterPro" id="IPR001849">
    <property type="entry name" value="PH_domain"/>
</dbReference>
<feature type="compositionally biased region" description="Low complexity" evidence="1">
    <location>
        <begin position="401"/>
        <end position="412"/>
    </location>
</feature>
<dbReference type="Pfam" id="PF15411">
    <property type="entry name" value="PH_10"/>
    <property type="match status" value="1"/>
</dbReference>
<feature type="compositionally biased region" description="Polar residues" evidence="1">
    <location>
        <begin position="328"/>
        <end position="360"/>
    </location>
</feature>
<dbReference type="PANTHER" id="PTHR47339">
    <property type="entry name" value="CELL DIVISION CONTROL PROTEIN 24"/>
    <property type="match status" value="1"/>
</dbReference>
<name>A0A8H8P5D9_9AGAM</name>
<dbReference type="CDD" id="cd05992">
    <property type="entry name" value="PB1"/>
    <property type="match status" value="1"/>
</dbReference>
<dbReference type="InterPro" id="IPR033511">
    <property type="entry name" value="Cdc24/Scd1_PH_dom"/>
</dbReference>
<organism evidence="3 4">
    <name type="scientific">Rhizoctonia solani</name>
    <dbReference type="NCBI Taxonomy" id="456999"/>
    <lineage>
        <taxon>Eukaryota</taxon>
        <taxon>Fungi</taxon>
        <taxon>Dikarya</taxon>
        <taxon>Basidiomycota</taxon>
        <taxon>Agaricomycotina</taxon>
        <taxon>Agaricomycetes</taxon>
        <taxon>Cantharellales</taxon>
        <taxon>Ceratobasidiaceae</taxon>
        <taxon>Rhizoctonia</taxon>
    </lineage>
</organism>
<dbReference type="InterPro" id="IPR000270">
    <property type="entry name" value="PB1_dom"/>
</dbReference>
<dbReference type="PROSITE" id="PS51745">
    <property type="entry name" value="PB1"/>
    <property type="match status" value="1"/>
</dbReference>
<evidence type="ECO:0000313" key="3">
    <source>
        <dbReference type="EMBL" id="QRW24993.1"/>
    </source>
</evidence>
<evidence type="ECO:0000313" key="4">
    <source>
        <dbReference type="Proteomes" id="UP000650533"/>
    </source>
</evidence>
<dbReference type="InterPro" id="IPR011993">
    <property type="entry name" value="PH-like_dom_sf"/>
</dbReference>
<feature type="compositionally biased region" description="Basic and acidic residues" evidence="1">
    <location>
        <begin position="362"/>
        <end position="380"/>
    </location>
</feature>
<dbReference type="SUPFAM" id="SSF50729">
    <property type="entry name" value="PH domain-like"/>
    <property type="match status" value="1"/>
</dbReference>
<feature type="domain" description="PB1" evidence="2">
    <location>
        <begin position="482"/>
        <end position="567"/>
    </location>
</feature>
<accession>A0A8H8P5D9</accession>
<dbReference type="GO" id="GO:0005085">
    <property type="term" value="F:guanyl-nucleotide exchange factor activity"/>
    <property type="evidence" value="ECO:0007669"/>
    <property type="project" value="InterPro"/>
</dbReference>
<dbReference type="SMART" id="SM00233">
    <property type="entry name" value="PH"/>
    <property type="match status" value="1"/>
</dbReference>
<feature type="compositionally biased region" description="Low complexity" evidence="1">
    <location>
        <begin position="212"/>
        <end position="222"/>
    </location>
</feature>
<dbReference type="GO" id="GO:0005634">
    <property type="term" value="C:nucleus"/>
    <property type="evidence" value="ECO:0007669"/>
    <property type="project" value="TreeGrafter"/>
</dbReference>
<dbReference type="RefSeq" id="XP_043185230.1">
    <property type="nucleotide sequence ID" value="XM_043326758.1"/>
</dbReference>
<feature type="compositionally biased region" description="Polar residues" evidence="1">
    <location>
        <begin position="425"/>
        <end position="434"/>
    </location>
</feature>
<reference evidence="3" key="1">
    <citation type="submission" date="2020-05" db="EMBL/GenBank/DDBJ databases">
        <title>Evolutionary and genomic comparisons of hybrid uninucleate and nonhybrid Rhizoctonia fungi.</title>
        <authorList>
            <person name="Li C."/>
            <person name="Chen X."/>
        </authorList>
    </citation>
    <scope>NUCLEOTIDE SEQUENCE</scope>
    <source>
        <strain evidence="3">AG-1 IA</strain>
    </source>
</reference>
<dbReference type="SUPFAM" id="SSF54277">
    <property type="entry name" value="CAD &amp; PB1 domains"/>
    <property type="match status" value="1"/>
</dbReference>
<gene>
    <name evidence="3" type="ORF">RhiXN_06942</name>
</gene>
<feature type="compositionally biased region" description="Basic and acidic residues" evidence="1">
    <location>
        <begin position="195"/>
        <end position="211"/>
    </location>
</feature>
<dbReference type="GO" id="GO:0005737">
    <property type="term" value="C:cytoplasm"/>
    <property type="evidence" value="ECO:0007669"/>
    <property type="project" value="TreeGrafter"/>
</dbReference>
<dbReference type="CDD" id="cd13246">
    <property type="entry name" value="PH_Scd1"/>
    <property type="match status" value="1"/>
</dbReference>
<dbReference type="AlphaFoldDB" id="A0A8H8P5D9"/>
<dbReference type="Pfam" id="PF00564">
    <property type="entry name" value="PB1"/>
    <property type="match status" value="1"/>
</dbReference>
<dbReference type="Proteomes" id="UP000650533">
    <property type="component" value="Chromosome 13"/>
</dbReference>
<dbReference type="InterPro" id="IPR053026">
    <property type="entry name" value="CDC42_GEF"/>
</dbReference>
<dbReference type="Gene3D" id="2.30.29.30">
    <property type="entry name" value="Pleckstrin-homology domain (PH domain)/Phosphotyrosine-binding domain (PTB)"/>
    <property type="match status" value="1"/>
</dbReference>
<protein>
    <submittedName>
        <fullName evidence="3">Rho guanine nucleotide exchange factor scd1</fullName>
    </submittedName>
</protein>
<dbReference type="EMBL" id="CP059670">
    <property type="protein sequence ID" value="QRW24993.1"/>
    <property type="molecule type" value="Genomic_DNA"/>
</dbReference>
<dbReference type="GeneID" id="67029221"/>
<feature type="compositionally biased region" description="Basic and acidic residues" evidence="1">
    <location>
        <begin position="268"/>
        <end position="286"/>
    </location>
</feature>